<evidence type="ECO:0000313" key="3">
    <source>
        <dbReference type="Proteomes" id="UP000007800"/>
    </source>
</evidence>
<protein>
    <submittedName>
        <fullName evidence="2">Uncharacterized protein</fullName>
    </submittedName>
</protein>
<evidence type="ECO:0000256" key="1">
    <source>
        <dbReference type="SAM" id="MobiDB-lite"/>
    </source>
</evidence>
<dbReference type="InParanoid" id="C5L8F7"/>
<feature type="region of interest" description="Disordered" evidence="1">
    <location>
        <begin position="58"/>
        <end position="113"/>
    </location>
</feature>
<dbReference type="AlphaFoldDB" id="C5L8F7"/>
<proteinExistence type="predicted"/>
<sequence>MPSRRELVRQLHERMSGHMAMVTGIIGHFWKAGHLHRMIIDFCRIEGRHTGRNLANQIRSTIDEEEPGSSQGTEISLTEEDCDFEDLRGDPDSGSEAEEDIDESGDQAWSDRR</sequence>
<dbReference type="Proteomes" id="UP000007800">
    <property type="component" value="Unassembled WGS sequence"/>
</dbReference>
<dbReference type="GeneID" id="9059261"/>
<keyword evidence="3" id="KW-1185">Reference proteome</keyword>
<gene>
    <name evidence="2" type="ORF">Pmar_PMAR028880</name>
</gene>
<organism evidence="3">
    <name type="scientific">Perkinsus marinus (strain ATCC 50983 / TXsc)</name>
    <dbReference type="NCBI Taxonomy" id="423536"/>
    <lineage>
        <taxon>Eukaryota</taxon>
        <taxon>Sar</taxon>
        <taxon>Alveolata</taxon>
        <taxon>Perkinsozoa</taxon>
        <taxon>Perkinsea</taxon>
        <taxon>Perkinsida</taxon>
        <taxon>Perkinsidae</taxon>
        <taxon>Perkinsus</taxon>
    </lineage>
</organism>
<dbReference type="RefSeq" id="XP_002775161.1">
    <property type="nucleotide sequence ID" value="XM_002775115.1"/>
</dbReference>
<reference evidence="2 3" key="1">
    <citation type="submission" date="2008-07" db="EMBL/GenBank/DDBJ databases">
        <authorList>
            <person name="El-Sayed N."/>
            <person name="Caler E."/>
            <person name="Inman J."/>
            <person name="Amedeo P."/>
            <person name="Hass B."/>
            <person name="Wortman J."/>
        </authorList>
    </citation>
    <scope>NUCLEOTIDE SEQUENCE [LARGE SCALE GENOMIC DNA]</scope>
    <source>
        <strain evidence="3">ATCC 50983 / TXsc</strain>
    </source>
</reference>
<feature type="compositionally biased region" description="Acidic residues" evidence="1">
    <location>
        <begin position="93"/>
        <end position="105"/>
    </location>
</feature>
<name>C5L8F7_PERM5</name>
<accession>C5L8F7</accession>
<dbReference type="EMBL" id="GG680159">
    <property type="protein sequence ID" value="EER06977.1"/>
    <property type="molecule type" value="Genomic_DNA"/>
</dbReference>
<evidence type="ECO:0000313" key="2">
    <source>
        <dbReference type="EMBL" id="EER06977.1"/>
    </source>
</evidence>